<evidence type="ECO:0000313" key="1">
    <source>
        <dbReference type="EMBL" id="EDP94239.1"/>
    </source>
</evidence>
<organism evidence="1 2">
    <name type="scientific">Kordia algicida OT-1</name>
    <dbReference type="NCBI Taxonomy" id="391587"/>
    <lineage>
        <taxon>Bacteria</taxon>
        <taxon>Pseudomonadati</taxon>
        <taxon>Bacteroidota</taxon>
        <taxon>Flavobacteriia</taxon>
        <taxon>Flavobacteriales</taxon>
        <taxon>Flavobacteriaceae</taxon>
        <taxon>Kordia</taxon>
    </lineage>
</organism>
<dbReference type="HOGENOM" id="CLU_3397050_0_0_10"/>
<protein>
    <submittedName>
        <fullName evidence="1">Uncharacterized protein</fullName>
    </submittedName>
</protein>
<reference evidence="1 2" key="1">
    <citation type="journal article" date="2011" name="J. Bacteriol.">
        <title>Genome sequence of the algicidal bacterium Kordia algicida OT-1.</title>
        <authorList>
            <person name="Lee H.S."/>
            <person name="Kang S.G."/>
            <person name="Kwon K.K."/>
            <person name="Lee J.H."/>
            <person name="Kim S.J."/>
        </authorList>
    </citation>
    <scope>NUCLEOTIDE SEQUENCE [LARGE SCALE GENOMIC DNA]</scope>
    <source>
        <strain evidence="1 2">OT-1</strain>
    </source>
</reference>
<sequence>MNFGIEQSEKIGISFWVLGIGQVVRVIVNSN</sequence>
<dbReference type="EMBL" id="ABIB01000023">
    <property type="protein sequence ID" value="EDP94239.1"/>
    <property type="molecule type" value="Genomic_DNA"/>
</dbReference>
<keyword evidence="2" id="KW-1185">Reference proteome</keyword>
<gene>
    <name evidence="1" type="ORF">KAOT1_00825</name>
</gene>
<name>A9EDJ1_9FLAO</name>
<dbReference type="STRING" id="391587.KAOT1_00825"/>
<accession>A9EDJ1</accession>
<dbReference type="Proteomes" id="UP000002945">
    <property type="component" value="Unassembled WGS sequence"/>
</dbReference>
<dbReference type="AlphaFoldDB" id="A9EDJ1"/>
<evidence type="ECO:0000313" key="2">
    <source>
        <dbReference type="Proteomes" id="UP000002945"/>
    </source>
</evidence>
<proteinExistence type="predicted"/>
<comment type="caution">
    <text evidence="1">The sequence shown here is derived from an EMBL/GenBank/DDBJ whole genome shotgun (WGS) entry which is preliminary data.</text>
</comment>